<feature type="domain" description="ABC transporter" evidence="6">
    <location>
        <begin position="2"/>
        <end position="236"/>
    </location>
</feature>
<comment type="similarity">
    <text evidence="1">Belongs to the ABC transporter superfamily.</text>
</comment>
<dbReference type="InterPro" id="IPR003439">
    <property type="entry name" value="ABC_transporter-like_ATP-bd"/>
</dbReference>
<organism evidence="7 8">
    <name type="scientific">Ferviditalea candida</name>
    <dbReference type="NCBI Taxonomy" id="3108399"/>
    <lineage>
        <taxon>Bacteria</taxon>
        <taxon>Bacillati</taxon>
        <taxon>Bacillota</taxon>
        <taxon>Bacilli</taxon>
        <taxon>Bacillales</taxon>
        <taxon>Paenibacillaceae</taxon>
        <taxon>Ferviditalea</taxon>
    </lineage>
</organism>
<dbReference type="Pfam" id="PF00005">
    <property type="entry name" value="ABC_tran"/>
    <property type="match status" value="1"/>
</dbReference>
<reference evidence="7" key="1">
    <citation type="submission" date="2023-12" db="EMBL/GenBank/DDBJ databases">
        <title>Fervidustalea candida gen. nov., sp. nov., a novel member of the family Paenibacillaceae isolated from a geothermal area.</title>
        <authorList>
            <person name="Li W.-J."/>
            <person name="Jiao J.-Y."/>
            <person name="Chen Y."/>
        </authorList>
    </citation>
    <scope>NUCLEOTIDE SEQUENCE</scope>
    <source>
        <strain evidence="7">SYSU GA230002</strain>
    </source>
</reference>
<evidence type="ECO:0000313" key="7">
    <source>
        <dbReference type="EMBL" id="MEB3102259.1"/>
    </source>
</evidence>
<keyword evidence="2" id="KW-0813">Transport</keyword>
<dbReference type="RefSeq" id="WP_371754381.1">
    <property type="nucleotide sequence ID" value="NZ_JAYJLD010000015.1"/>
</dbReference>
<dbReference type="CDD" id="cd03224">
    <property type="entry name" value="ABC_TM1139_LivF_branched"/>
    <property type="match status" value="1"/>
</dbReference>
<keyword evidence="3" id="KW-0547">Nucleotide-binding</keyword>
<dbReference type="GO" id="GO:0005524">
    <property type="term" value="F:ATP binding"/>
    <property type="evidence" value="ECO:0007669"/>
    <property type="project" value="UniProtKB-KW"/>
</dbReference>
<dbReference type="SMART" id="SM00382">
    <property type="entry name" value="AAA"/>
    <property type="match status" value="1"/>
</dbReference>
<accession>A0ABU5ZID3</accession>
<dbReference type="Gene3D" id="3.40.50.300">
    <property type="entry name" value="P-loop containing nucleotide triphosphate hydrolases"/>
    <property type="match status" value="1"/>
</dbReference>
<dbReference type="PANTHER" id="PTHR43820">
    <property type="entry name" value="HIGH-AFFINITY BRANCHED-CHAIN AMINO ACID TRANSPORT ATP-BINDING PROTEIN LIVF"/>
    <property type="match status" value="1"/>
</dbReference>
<gene>
    <name evidence="7" type="ORF">VF724_11355</name>
</gene>
<dbReference type="SUPFAM" id="SSF52540">
    <property type="entry name" value="P-loop containing nucleoside triphosphate hydrolases"/>
    <property type="match status" value="1"/>
</dbReference>
<evidence type="ECO:0000256" key="4">
    <source>
        <dbReference type="ARBA" id="ARBA00022840"/>
    </source>
</evidence>
<keyword evidence="5" id="KW-0029">Amino-acid transport</keyword>
<proteinExistence type="inferred from homology"/>
<protein>
    <submittedName>
        <fullName evidence="7">ABC transporter ATP-binding protein</fullName>
    </submittedName>
</protein>
<dbReference type="InterPro" id="IPR027417">
    <property type="entry name" value="P-loop_NTPase"/>
</dbReference>
<dbReference type="PROSITE" id="PS50893">
    <property type="entry name" value="ABC_TRANSPORTER_2"/>
    <property type="match status" value="1"/>
</dbReference>
<sequence>MLKLNQVETLYGEIVALKNVTIEVNEGETVVLLGSNGAGKTTTLRTISQLLRPSKGSITFHGENMNEMSPEEVVKKRIIHVPEGRKIFPGLTVRENLVLGASNRKVTKKEMNRLIDEVLAVFPDLERLIDQLGWSLSGGQQQMCAIGRGLMASPRLLMLDEPSLGLAPVIVQNVFQKIKQINREQGVTVLLVEQNARQSLSIAHRGYILETGRVVLQDNARALLNDEKVQEAYLGSSKLIKQANG</sequence>
<dbReference type="EMBL" id="JAYJLD010000015">
    <property type="protein sequence ID" value="MEB3102259.1"/>
    <property type="molecule type" value="Genomic_DNA"/>
</dbReference>
<comment type="caution">
    <text evidence="7">The sequence shown here is derived from an EMBL/GenBank/DDBJ whole genome shotgun (WGS) entry which is preliminary data.</text>
</comment>
<evidence type="ECO:0000256" key="2">
    <source>
        <dbReference type="ARBA" id="ARBA00022448"/>
    </source>
</evidence>
<dbReference type="Proteomes" id="UP001310386">
    <property type="component" value="Unassembled WGS sequence"/>
</dbReference>
<name>A0ABU5ZID3_9BACL</name>
<dbReference type="PANTHER" id="PTHR43820:SF4">
    <property type="entry name" value="HIGH-AFFINITY BRANCHED-CHAIN AMINO ACID TRANSPORT ATP-BINDING PROTEIN LIVF"/>
    <property type="match status" value="1"/>
</dbReference>
<dbReference type="InterPro" id="IPR003593">
    <property type="entry name" value="AAA+_ATPase"/>
</dbReference>
<keyword evidence="8" id="KW-1185">Reference proteome</keyword>
<evidence type="ECO:0000259" key="6">
    <source>
        <dbReference type="PROSITE" id="PS50893"/>
    </source>
</evidence>
<evidence type="ECO:0000256" key="1">
    <source>
        <dbReference type="ARBA" id="ARBA00005417"/>
    </source>
</evidence>
<dbReference type="InterPro" id="IPR052156">
    <property type="entry name" value="BCAA_Transport_ATP-bd_LivF"/>
</dbReference>
<evidence type="ECO:0000256" key="5">
    <source>
        <dbReference type="ARBA" id="ARBA00022970"/>
    </source>
</evidence>
<evidence type="ECO:0000256" key="3">
    <source>
        <dbReference type="ARBA" id="ARBA00022741"/>
    </source>
</evidence>
<keyword evidence="4 7" id="KW-0067">ATP-binding</keyword>
<evidence type="ECO:0000313" key="8">
    <source>
        <dbReference type="Proteomes" id="UP001310386"/>
    </source>
</evidence>